<evidence type="ECO:0008006" key="3">
    <source>
        <dbReference type="Google" id="ProtNLM"/>
    </source>
</evidence>
<organism evidence="1 2">
    <name type="scientific">Sphingomonas abietis</name>
    <dbReference type="NCBI Taxonomy" id="3012344"/>
    <lineage>
        <taxon>Bacteria</taxon>
        <taxon>Pseudomonadati</taxon>
        <taxon>Pseudomonadota</taxon>
        <taxon>Alphaproteobacteria</taxon>
        <taxon>Sphingomonadales</taxon>
        <taxon>Sphingomonadaceae</taxon>
        <taxon>Sphingomonas</taxon>
    </lineage>
</organism>
<proteinExistence type="predicted"/>
<protein>
    <recommendedName>
        <fullName evidence="3">SMODS and SLOG-associating 2TM effector domain-containing protein</fullName>
    </recommendedName>
</protein>
<evidence type="ECO:0000313" key="1">
    <source>
        <dbReference type="EMBL" id="WBO22715.1"/>
    </source>
</evidence>
<sequence length="200" mass="23074">MDWLQRVLPTVQGRLTTAAALIAAIVIGLWPDHSRPLDPAKASVIVLTGLAWLFAEINGASKPTDHDVALFKRYRETLREEDRSFLREHNFWNSFQYHRSEGLRELAYWDGAAHEFMDRRVQGRWKEVIQGIDAFVMLMAKYTAPVNAAAGLLSVHPKQGDPENPEEWILKEINELNEASRALHQITEDFERFARERLLR</sequence>
<reference evidence="1 2" key="1">
    <citation type="submission" date="2022-12" db="EMBL/GenBank/DDBJ databases">
        <title>Sphingomonas abieness sp. nov., an endophytic bacterium isolated from Abies koreana.</title>
        <authorList>
            <person name="Jiang L."/>
            <person name="Lee J."/>
        </authorList>
    </citation>
    <scope>NUCLEOTIDE SEQUENCE [LARGE SCALE GENOMIC DNA]</scope>
    <source>
        <strain evidence="2">PAMB 00755</strain>
    </source>
</reference>
<dbReference type="EMBL" id="CP115174">
    <property type="protein sequence ID" value="WBO22715.1"/>
    <property type="molecule type" value="Genomic_DNA"/>
</dbReference>
<accession>A0ABY7NP45</accession>
<gene>
    <name evidence="1" type="ORF">PBT88_00735</name>
</gene>
<dbReference type="RefSeq" id="WP_270077357.1">
    <property type="nucleotide sequence ID" value="NZ_CP115174.1"/>
</dbReference>
<keyword evidence="2" id="KW-1185">Reference proteome</keyword>
<evidence type="ECO:0000313" key="2">
    <source>
        <dbReference type="Proteomes" id="UP001210865"/>
    </source>
</evidence>
<dbReference type="Proteomes" id="UP001210865">
    <property type="component" value="Chromosome"/>
</dbReference>
<name>A0ABY7NP45_9SPHN</name>